<evidence type="ECO:0000313" key="2">
    <source>
        <dbReference type="Proteomes" id="UP000790709"/>
    </source>
</evidence>
<evidence type="ECO:0000313" key="1">
    <source>
        <dbReference type="EMBL" id="KAH7921086.1"/>
    </source>
</evidence>
<name>A0ACB8B5S9_9AGAM</name>
<accession>A0ACB8B5S9</accession>
<protein>
    <submittedName>
        <fullName evidence="1">Uncharacterized protein</fullName>
    </submittedName>
</protein>
<feature type="non-terminal residue" evidence="1">
    <location>
        <position position="151"/>
    </location>
</feature>
<organism evidence="1 2">
    <name type="scientific">Leucogyrophana mollusca</name>
    <dbReference type="NCBI Taxonomy" id="85980"/>
    <lineage>
        <taxon>Eukaryota</taxon>
        <taxon>Fungi</taxon>
        <taxon>Dikarya</taxon>
        <taxon>Basidiomycota</taxon>
        <taxon>Agaricomycotina</taxon>
        <taxon>Agaricomycetes</taxon>
        <taxon>Agaricomycetidae</taxon>
        <taxon>Boletales</taxon>
        <taxon>Boletales incertae sedis</taxon>
        <taxon>Leucogyrophana</taxon>
    </lineage>
</organism>
<dbReference type="EMBL" id="MU266543">
    <property type="protein sequence ID" value="KAH7921086.1"/>
    <property type="molecule type" value="Genomic_DNA"/>
</dbReference>
<dbReference type="Proteomes" id="UP000790709">
    <property type="component" value="Unassembled WGS sequence"/>
</dbReference>
<feature type="non-terminal residue" evidence="1">
    <location>
        <position position="1"/>
    </location>
</feature>
<proteinExistence type="predicted"/>
<reference evidence="1" key="1">
    <citation type="journal article" date="2021" name="New Phytol.">
        <title>Evolutionary innovations through gain and loss of genes in the ectomycorrhizal Boletales.</title>
        <authorList>
            <person name="Wu G."/>
            <person name="Miyauchi S."/>
            <person name="Morin E."/>
            <person name="Kuo A."/>
            <person name="Drula E."/>
            <person name="Varga T."/>
            <person name="Kohler A."/>
            <person name="Feng B."/>
            <person name="Cao Y."/>
            <person name="Lipzen A."/>
            <person name="Daum C."/>
            <person name="Hundley H."/>
            <person name="Pangilinan J."/>
            <person name="Johnson J."/>
            <person name="Barry K."/>
            <person name="LaButti K."/>
            <person name="Ng V."/>
            <person name="Ahrendt S."/>
            <person name="Min B."/>
            <person name="Choi I.G."/>
            <person name="Park H."/>
            <person name="Plett J.M."/>
            <person name="Magnuson J."/>
            <person name="Spatafora J.W."/>
            <person name="Nagy L.G."/>
            <person name="Henrissat B."/>
            <person name="Grigoriev I.V."/>
            <person name="Yang Z.L."/>
            <person name="Xu J."/>
            <person name="Martin F.M."/>
        </authorList>
    </citation>
    <scope>NUCLEOTIDE SEQUENCE</scope>
    <source>
        <strain evidence="1">KUC20120723A-06</strain>
    </source>
</reference>
<gene>
    <name evidence="1" type="ORF">BV22DRAFT_980762</name>
</gene>
<sequence>ALATLFAIVVLGISAHIEYLVSGYQSVYLSFAAIGLAAGAVTALSLPLFLVLARRKTKVFTSMIVFEIVWGFLLWLLWVATAGDSAAAKAYYFPEGCIYRSQITNQICYEFTVVEGFSFVIFFAVFIYYDTLVLYSIINAIRGKGVWTSTV</sequence>
<keyword evidence="2" id="KW-1185">Reference proteome</keyword>
<comment type="caution">
    <text evidence="1">The sequence shown here is derived from an EMBL/GenBank/DDBJ whole genome shotgun (WGS) entry which is preliminary data.</text>
</comment>